<dbReference type="Pfam" id="PF02325">
    <property type="entry name" value="CCB3_YggT"/>
    <property type="match status" value="1"/>
</dbReference>
<dbReference type="RefSeq" id="WP_188673687.1">
    <property type="nucleotide sequence ID" value="NZ_BMKA01000002.1"/>
</dbReference>
<sequence length="93" mass="10671">MTTLGLILLAILNVAWWILIAHIVIGWLVNFQVLNMRQPIVAQIYFGLNRILEPIYEPIRRFLPPTGGLDFSPIIVFLGIVVLRIVITQNMIY</sequence>
<dbReference type="InterPro" id="IPR003425">
    <property type="entry name" value="CCB3/YggT"/>
</dbReference>
<protein>
    <submittedName>
        <fullName evidence="2">YggT family protein</fullName>
    </submittedName>
</protein>
<name>A0A916QWT9_9RHOB</name>
<evidence type="ECO:0000256" key="1">
    <source>
        <dbReference type="SAM" id="Phobius"/>
    </source>
</evidence>
<evidence type="ECO:0000313" key="3">
    <source>
        <dbReference type="Proteomes" id="UP000628017"/>
    </source>
</evidence>
<dbReference type="AlphaFoldDB" id="A0A916QWT9"/>
<keyword evidence="1" id="KW-0812">Transmembrane</keyword>
<keyword evidence="1" id="KW-1133">Transmembrane helix</keyword>
<accession>A0A916QWT9</accession>
<feature type="transmembrane region" description="Helical" evidence="1">
    <location>
        <begin position="68"/>
        <end position="87"/>
    </location>
</feature>
<reference evidence="2" key="2">
    <citation type="submission" date="2020-09" db="EMBL/GenBank/DDBJ databases">
        <authorList>
            <person name="Sun Q."/>
            <person name="Zhou Y."/>
        </authorList>
    </citation>
    <scope>NUCLEOTIDE SEQUENCE</scope>
    <source>
        <strain evidence="2">CGMCC 1.15880</strain>
    </source>
</reference>
<keyword evidence="1" id="KW-0472">Membrane</keyword>
<comment type="caution">
    <text evidence="2">The sequence shown here is derived from an EMBL/GenBank/DDBJ whole genome shotgun (WGS) entry which is preliminary data.</text>
</comment>
<proteinExistence type="predicted"/>
<dbReference type="Proteomes" id="UP000628017">
    <property type="component" value="Unassembled WGS sequence"/>
</dbReference>
<dbReference type="EMBL" id="BMKA01000002">
    <property type="protein sequence ID" value="GGA17946.1"/>
    <property type="molecule type" value="Genomic_DNA"/>
</dbReference>
<evidence type="ECO:0000313" key="2">
    <source>
        <dbReference type="EMBL" id="GGA17946.1"/>
    </source>
</evidence>
<gene>
    <name evidence="2" type="ORF">GCM10011498_18220</name>
</gene>
<keyword evidence="3" id="KW-1185">Reference proteome</keyword>
<organism evidence="2 3">
    <name type="scientific">Neptunicoccus cionae</name>
    <dbReference type="NCBI Taxonomy" id="2035344"/>
    <lineage>
        <taxon>Bacteria</taxon>
        <taxon>Pseudomonadati</taxon>
        <taxon>Pseudomonadota</taxon>
        <taxon>Alphaproteobacteria</taxon>
        <taxon>Rhodobacterales</taxon>
        <taxon>Paracoccaceae</taxon>
        <taxon>Neptunicoccus</taxon>
    </lineage>
</organism>
<reference evidence="2" key="1">
    <citation type="journal article" date="2014" name="Int. J. Syst. Evol. Microbiol.">
        <title>Complete genome sequence of Corynebacterium casei LMG S-19264T (=DSM 44701T), isolated from a smear-ripened cheese.</title>
        <authorList>
            <consortium name="US DOE Joint Genome Institute (JGI-PGF)"/>
            <person name="Walter F."/>
            <person name="Albersmeier A."/>
            <person name="Kalinowski J."/>
            <person name="Ruckert C."/>
        </authorList>
    </citation>
    <scope>NUCLEOTIDE SEQUENCE</scope>
    <source>
        <strain evidence="2">CGMCC 1.15880</strain>
    </source>
</reference>
<dbReference type="GO" id="GO:0016020">
    <property type="term" value="C:membrane"/>
    <property type="evidence" value="ECO:0007669"/>
    <property type="project" value="InterPro"/>
</dbReference>
<feature type="transmembrane region" description="Helical" evidence="1">
    <location>
        <begin position="6"/>
        <end position="29"/>
    </location>
</feature>